<dbReference type="GO" id="GO:0016042">
    <property type="term" value="P:lipid catabolic process"/>
    <property type="evidence" value="ECO:0007669"/>
    <property type="project" value="InterPro"/>
</dbReference>
<keyword evidence="1" id="KW-0732">Signal</keyword>
<evidence type="ECO:0000313" key="2">
    <source>
        <dbReference type="EMBL" id="PVI02346.1"/>
    </source>
</evidence>
<dbReference type="InterPro" id="IPR002918">
    <property type="entry name" value="Lipase_EstA/Esterase_EstB"/>
</dbReference>
<dbReference type="STRING" id="97972.A0A2V1DWC4"/>
<keyword evidence="3" id="KW-1185">Reference proteome</keyword>
<proteinExistence type="predicted"/>
<keyword evidence="2" id="KW-0378">Hydrolase</keyword>
<evidence type="ECO:0000256" key="1">
    <source>
        <dbReference type="SAM" id="SignalP"/>
    </source>
</evidence>
<dbReference type="GO" id="GO:0016298">
    <property type="term" value="F:lipase activity"/>
    <property type="evidence" value="ECO:0007669"/>
    <property type="project" value="TreeGrafter"/>
</dbReference>
<sequence>MLKTALLSLFAASAQALPSYDLQARGTQLVGHPPNNFGCKSDHNPVVVLHGLSANKHVDLNSLQYHLNEKGFCTFTLTYGAHKLFPLVGGIKPMAESAKEIAAFIEEVASKTGKKVDLVGHSEGGVMTLYVPLTQSGIANKIERTVALGPAIHGAKYYGLTDLAWLGGDLSASMVEKVLRTVGAPAIADMATGGAVHKAFEKAKGNILQSGVKATVIMSKSDTLVEPETSIVDEKGVRNLYVQDYCPDDKVGHAGLAWDKGVWGIILNELTGEYDNKTVACEAGLPV</sequence>
<evidence type="ECO:0000313" key="3">
    <source>
        <dbReference type="Proteomes" id="UP000244855"/>
    </source>
</evidence>
<dbReference type="Gene3D" id="3.40.50.1820">
    <property type="entry name" value="alpha/beta hydrolase"/>
    <property type="match status" value="1"/>
</dbReference>
<gene>
    <name evidence="2" type="ORF">DM02DRAFT_613037</name>
</gene>
<feature type="chain" id="PRO_5016160922" evidence="1">
    <location>
        <begin position="17"/>
        <end position="287"/>
    </location>
</feature>
<dbReference type="PANTHER" id="PTHR32015:SF1">
    <property type="entry name" value="LIPASE"/>
    <property type="match status" value="1"/>
</dbReference>
<dbReference type="SUPFAM" id="SSF53474">
    <property type="entry name" value="alpha/beta-Hydrolases"/>
    <property type="match status" value="1"/>
</dbReference>
<dbReference type="PANTHER" id="PTHR32015">
    <property type="entry name" value="FASTING INDUCED LIPASE"/>
    <property type="match status" value="1"/>
</dbReference>
<accession>A0A2V1DWC4</accession>
<dbReference type="OrthoDB" id="9974421at2759"/>
<dbReference type="Pfam" id="PF01674">
    <property type="entry name" value="Lipase_2"/>
    <property type="match status" value="1"/>
</dbReference>
<protein>
    <submittedName>
        <fullName evidence="2">Alpha/beta-hydrolase</fullName>
    </submittedName>
</protein>
<name>A0A2V1DWC4_9PLEO</name>
<dbReference type="Proteomes" id="UP000244855">
    <property type="component" value="Unassembled WGS sequence"/>
</dbReference>
<reference evidence="2 3" key="1">
    <citation type="journal article" date="2018" name="Sci. Rep.">
        <title>Comparative genomics provides insights into the lifestyle and reveals functional heterogeneity of dark septate endophytic fungi.</title>
        <authorList>
            <person name="Knapp D.G."/>
            <person name="Nemeth J.B."/>
            <person name="Barry K."/>
            <person name="Hainaut M."/>
            <person name="Henrissat B."/>
            <person name="Johnson J."/>
            <person name="Kuo A."/>
            <person name="Lim J.H.P."/>
            <person name="Lipzen A."/>
            <person name="Nolan M."/>
            <person name="Ohm R.A."/>
            <person name="Tamas L."/>
            <person name="Grigoriev I.V."/>
            <person name="Spatafora J.W."/>
            <person name="Nagy L.G."/>
            <person name="Kovacs G.M."/>
        </authorList>
    </citation>
    <scope>NUCLEOTIDE SEQUENCE [LARGE SCALE GENOMIC DNA]</scope>
    <source>
        <strain evidence="2 3">DSE2036</strain>
    </source>
</reference>
<dbReference type="InterPro" id="IPR029058">
    <property type="entry name" value="AB_hydrolase_fold"/>
</dbReference>
<organism evidence="2 3">
    <name type="scientific">Periconia macrospinosa</name>
    <dbReference type="NCBI Taxonomy" id="97972"/>
    <lineage>
        <taxon>Eukaryota</taxon>
        <taxon>Fungi</taxon>
        <taxon>Dikarya</taxon>
        <taxon>Ascomycota</taxon>
        <taxon>Pezizomycotina</taxon>
        <taxon>Dothideomycetes</taxon>
        <taxon>Pleosporomycetidae</taxon>
        <taxon>Pleosporales</taxon>
        <taxon>Massarineae</taxon>
        <taxon>Periconiaceae</taxon>
        <taxon>Periconia</taxon>
    </lineage>
</organism>
<dbReference type="AlphaFoldDB" id="A0A2V1DWC4"/>
<feature type="signal peptide" evidence="1">
    <location>
        <begin position="1"/>
        <end position="16"/>
    </location>
</feature>
<dbReference type="EMBL" id="KZ805344">
    <property type="protein sequence ID" value="PVI02346.1"/>
    <property type="molecule type" value="Genomic_DNA"/>
</dbReference>